<dbReference type="PROSITE" id="PS51352">
    <property type="entry name" value="THIOREDOXIN_2"/>
    <property type="match status" value="1"/>
</dbReference>
<dbReference type="InterPro" id="IPR012336">
    <property type="entry name" value="Thioredoxin-like_fold"/>
</dbReference>
<dbReference type="SUPFAM" id="SSF52833">
    <property type="entry name" value="Thioredoxin-like"/>
    <property type="match status" value="1"/>
</dbReference>
<dbReference type="AlphaFoldDB" id="I4B1P1"/>
<keyword evidence="4" id="KW-1185">Reference proteome</keyword>
<accession>I4B1P1</accession>
<evidence type="ECO:0000313" key="3">
    <source>
        <dbReference type="EMBL" id="AFM11198.1"/>
    </source>
</evidence>
<dbReference type="InterPro" id="IPR013766">
    <property type="entry name" value="Thioredoxin_domain"/>
</dbReference>
<dbReference type="OrthoDB" id="9809733at2"/>
<dbReference type="Gene3D" id="3.40.30.10">
    <property type="entry name" value="Glutaredoxin"/>
    <property type="match status" value="1"/>
</dbReference>
<keyword evidence="1" id="KW-0472">Membrane</keyword>
<sequence length="168" mass="18761">MPLPAPRTILLRAGRSVLYLAGIFLFAAAVNWYQAPATQNIAPIHQLKLASLSGEKNQIVITGGKKTVIYFFAPWCAVCKVSMDALNFFEDSKRVQAIAVGLDYENVEELNPFQTKVNVPVYAGSHELQRRFMVDRFPAVYILNNDGSVAHVIVGYTSRFGIWIRTLL</sequence>
<dbReference type="InterPro" id="IPR036249">
    <property type="entry name" value="Thioredoxin-like_sf"/>
</dbReference>
<gene>
    <name evidence="3" type="ordered locus">Turpa_0544</name>
</gene>
<dbReference type="KEGG" id="tpx:Turpa_0544"/>
<dbReference type="EMBL" id="CP002959">
    <property type="protein sequence ID" value="AFM11198.1"/>
    <property type="molecule type" value="Genomic_DNA"/>
</dbReference>
<evidence type="ECO:0000256" key="1">
    <source>
        <dbReference type="SAM" id="Phobius"/>
    </source>
</evidence>
<dbReference type="Pfam" id="PF13905">
    <property type="entry name" value="Thioredoxin_8"/>
    <property type="match status" value="1"/>
</dbReference>
<dbReference type="STRING" id="869212.Turpa_0544"/>
<name>I4B1P1_TURPD</name>
<dbReference type="RefSeq" id="WP_014801718.1">
    <property type="nucleotide sequence ID" value="NC_018020.1"/>
</dbReference>
<evidence type="ECO:0000313" key="4">
    <source>
        <dbReference type="Proteomes" id="UP000006048"/>
    </source>
</evidence>
<dbReference type="HOGENOM" id="CLU_042529_10_0_12"/>
<keyword evidence="1" id="KW-1133">Transmembrane helix</keyword>
<evidence type="ECO:0000259" key="2">
    <source>
        <dbReference type="PROSITE" id="PS51352"/>
    </source>
</evidence>
<proteinExistence type="predicted"/>
<dbReference type="Proteomes" id="UP000006048">
    <property type="component" value="Chromosome"/>
</dbReference>
<feature type="domain" description="Thioredoxin" evidence="2">
    <location>
        <begin position="38"/>
        <end position="168"/>
    </location>
</feature>
<reference evidence="3 4" key="1">
    <citation type="submission" date="2012-06" db="EMBL/GenBank/DDBJ databases">
        <title>The complete chromosome of genome of Turneriella parva DSM 21527.</title>
        <authorList>
            <consortium name="US DOE Joint Genome Institute (JGI-PGF)"/>
            <person name="Lucas S."/>
            <person name="Han J."/>
            <person name="Lapidus A."/>
            <person name="Bruce D."/>
            <person name="Goodwin L."/>
            <person name="Pitluck S."/>
            <person name="Peters L."/>
            <person name="Kyrpides N."/>
            <person name="Mavromatis K."/>
            <person name="Ivanova N."/>
            <person name="Mikhailova N."/>
            <person name="Chertkov O."/>
            <person name="Detter J.C."/>
            <person name="Tapia R."/>
            <person name="Han C."/>
            <person name="Land M."/>
            <person name="Hauser L."/>
            <person name="Markowitz V."/>
            <person name="Cheng J.-F."/>
            <person name="Hugenholtz P."/>
            <person name="Woyke T."/>
            <person name="Wu D."/>
            <person name="Gronow S."/>
            <person name="Wellnitz S."/>
            <person name="Brambilla E."/>
            <person name="Klenk H.-P."/>
            <person name="Eisen J.A."/>
        </authorList>
    </citation>
    <scope>NUCLEOTIDE SEQUENCE [LARGE SCALE GENOMIC DNA]</scope>
    <source>
        <strain evidence="4">ATCC BAA-1111 / DSM 21527 / NCTC 11395 / H</strain>
    </source>
</reference>
<keyword evidence="1" id="KW-0812">Transmembrane</keyword>
<protein>
    <submittedName>
        <fullName evidence="3">Alkyl hydroperoxide reductase/ Thiol specific antioxidant/ Mal allergen</fullName>
    </submittedName>
</protein>
<feature type="transmembrane region" description="Helical" evidence="1">
    <location>
        <begin position="16"/>
        <end position="33"/>
    </location>
</feature>
<organism evidence="3 4">
    <name type="scientific">Turneriella parva (strain ATCC BAA-1111 / DSM 21527 / NCTC 11395 / H)</name>
    <name type="common">Leptospira parva</name>
    <dbReference type="NCBI Taxonomy" id="869212"/>
    <lineage>
        <taxon>Bacteria</taxon>
        <taxon>Pseudomonadati</taxon>
        <taxon>Spirochaetota</taxon>
        <taxon>Spirochaetia</taxon>
        <taxon>Leptospirales</taxon>
        <taxon>Leptospiraceae</taxon>
        <taxon>Turneriella</taxon>
    </lineage>
</organism>